<evidence type="ECO:0000256" key="1">
    <source>
        <dbReference type="SAM" id="MobiDB-lite"/>
    </source>
</evidence>
<dbReference type="AlphaFoldDB" id="A0AAQ3K675"/>
<organism evidence="2 3">
    <name type="scientific">Canna indica</name>
    <name type="common">Indian-shot</name>
    <dbReference type="NCBI Taxonomy" id="4628"/>
    <lineage>
        <taxon>Eukaryota</taxon>
        <taxon>Viridiplantae</taxon>
        <taxon>Streptophyta</taxon>
        <taxon>Embryophyta</taxon>
        <taxon>Tracheophyta</taxon>
        <taxon>Spermatophyta</taxon>
        <taxon>Magnoliopsida</taxon>
        <taxon>Liliopsida</taxon>
        <taxon>Zingiberales</taxon>
        <taxon>Cannaceae</taxon>
        <taxon>Canna</taxon>
    </lineage>
</organism>
<name>A0AAQ3K675_9LILI</name>
<accession>A0AAQ3K675</accession>
<keyword evidence="3" id="KW-1185">Reference proteome</keyword>
<dbReference type="InterPro" id="IPR038947">
    <property type="entry name" value="At3g27210-like"/>
</dbReference>
<sequence>MRLKKLGIGSESKKLWNSYSVKEKALNGRDSVGNLESRSINLGSKDETFFDSQTWLDSDCEEDFVSANGDFIPSRGSTPNYQINTNGTFQFDKSERSIISPEAKSEPSPTDGKKKLAELLKESQNEELDIKQDGANVITEVNGKPHISKVETTELTETNSPSTNADTPNKDLNHHKQRRMKVKQCCLPSLVHSLSFRERRNRKASEQ</sequence>
<reference evidence="2 3" key="1">
    <citation type="submission" date="2023-10" db="EMBL/GenBank/DDBJ databases">
        <title>Chromosome-scale genome assembly provides insights into flower coloration mechanisms of Canna indica.</title>
        <authorList>
            <person name="Li C."/>
        </authorList>
    </citation>
    <scope>NUCLEOTIDE SEQUENCE [LARGE SCALE GENOMIC DNA]</scope>
    <source>
        <tissue evidence="2">Flower</tissue>
    </source>
</reference>
<protein>
    <submittedName>
        <fullName evidence="2">Uncharacterized protein</fullName>
    </submittedName>
</protein>
<gene>
    <name evidence="2" type="ORF">Cni_G11203</name>
</gene>
<evidence type="ECO:0000313" key="2">
    <source>
        <dbReference type="EMBL" id="WOL02484.1"/>
    </source>
</evidence>
<dbReference type="EMBL" id="CP136892">
    <property type="protein sequence ID" value="WOL02484.1"/>
    <property type="molecule type" value="Genomic_DNA"/>
</dbReference>
<proteinExistence type="predicted"/>
<evidence type="ECO:0000313" key="3">
    <source>
        <dbReference type="Proteomes" id="UP001327560"/>
    </source>
</evidence>
<feature type="compositionally biased region" description="Polar residues" evidence="1">
    <location>
        <begin position="153"/>
        <end position="167"/>
    </location>
</feature>
<dbReference type="PANTHER" id="PTHR34280">
    <property type="entry name" value="OS01G0920100 PROTEIN"/>
    <property type="match status" value="1"/>
</dbReference>
<dbReference type="Proteomes" id="UP001327560">
    <property type="component" value="Chromosome 3"/>
</dbReference>
<dbReference type="PANTHER" id="PTHR34280:SF2">
    <property type="entry name" value="OS01G0920100 PROTEIN"/>
    <property type="match status" value="1"/>
</dbReference>
<feature type="region of interest" description="Disordered" evidence="1">
    <location>
        <begin position="143"/>
        <end position="183"/>
    </location>
</feature>